<feature type="region of interest" description="Disordered" evidence="1">
    <location>
        <begin position="1"/>
        <end position="24"/>
    </location>
</feature>
<dbReference type="EMBL" id="LNCU01000070">
    <property type="protein sequence ID" value="KWV54726.1"/>
    <property type="molecule type" value="Genomic_DNA"/>
</dbReference>
<evidence type="ECO:0000256" key="1">
    <source>
        <dbReference type="SAM" id="MobiDB-lite"/>
    </source>
</evidence>
<dbReference type="Proteomes" id="UP000057737">
    <property type="component" value="Unassembled WGS sequence"/>
</dbReference>
<sequence length="136" mass="15560">MIDGSLMERLEQARASRAPSEQQGSFDRFRASVLDNLRRVLNSHQGCCETRPDFGMPDLNGAIGQGADAVRTIAHSLKRQIEMFDPRLGNVSIRVQTDRQYPLQLTFHVNTTLYYNGRTEPISFDAIYEERVWVKD</sequence>
<evidence type="ECO:0000313" key="3">
    <source>
        <dbReference type="EMBL" id="KWV54726.1"/>
    </source>
</evidence>
<organism evidence="3 4">
    <name type="scientific">Bradyrhizobium macuxiense</name>
    <dbReference type="NCBI Taxonomy" id="1755647"/>
    <lineage>
        <taxon>Bacteria</taxon>
        <taxon>Pseudomonadati</taxon>
        <taxon>Pseudomonadota</taxon>
        <taxon>Alphaproteobacteria</taxon>
        <taxon>Hyphomicrobiales</taxon>
        <taxon>Nitrobacteraceae</taxon>
        <taxon>Bradyrhizobium</taxon>
    </lineage>
</organism>
<feature type="domain" description="IraD/Gp25-like" evidence="2">
    <location>
        <begin position="29"/>
        <end position="114"/>
    </location>
</feature>
<keyword evidence="4" id="KW-1185">Reference proteome</keyword>
<name>A0A125Q8M9_9BRAD</name>
<dbReference type="OrthoDB" id="119583at2"/>
<dbReference type="RefSeq" id="WP_066507883.1">
    <property type="nucleotide sequence ID" value="NZ_LNCU01000070.1"/>
</dbReference>
<dbReference type="NCBIfam" id="TIGR03357">
    <property type="entry name" value="VI_zyme"/>
    <property type="match status" value="1"/>
</dbReference>
<evidence type="ECO:0000313" key="4">
    <source>
        <dbReference type="Proteomes" id="UP000057737"/>
    </source>
</evidence>
<dbReference type="PANTHER" id="PTHR38595:SF2">
    <property type="entry name" value="TYPE VI SECRETION SYSTEM BASEPLATE SUBUNIT TSSE"/>
    <property type="match status" value="1"/>
</dbReference>
<accession>A0A125Q8M9</accession>
<reference evidence="3 4" key="1">
    <citation type="submission" date="2015-11" db="EMBL/GenBank/DDBJ databases">
        <title>Draft Genome Sequence of the Strain BR 10303 (Bradyrhizobium sp.) isolated from nodules of Centrolobium paraense.</title>
        <authorList>
            <person name="Zelli J.E."/>
            <person name="Simoes-Araujo J.L."/>
            <person name="Barauna A.C."/>
            <person name="Silva K."/>
        </authorList>
    </citation>
    <scope>NUCLEOTIDE SEQUENCE [LARGE SCALE GENOMIC DNA]</scope>
    <source>
        <strain evidence="3 4">BR 10303</strain>
    </source>
</reference>
<feature type="compositionally biased region" description="Basic and acidic residues" evidence="1">
    <location>
        <begin position="1"/>
        <end position="14"/>
    </location>
</feature>
<dbReference type="InterPro" id="IPR053176">
    <property type="entry name" value="T6SS_TssE1-like"/>
</dbReference>
<dbReference type="Pfam" id="PF04965">
    <property type="entry name" value="GPW_gp25"/>
    <property type="match status" value="1"/>
</dbReference>
<dbReference type="Gene3D" id="3.10.450.40">
    <property type="match status" value="1"/>
</dbReference>
<gene>
    <name evidence="3" type="ORF">AS156_07110</name>
</gene>
<protein>
    <recommendedName>
        <fullName evidence="2">IraD/Gp25-like domain-containing protein</fullName>
    </recommendedName>
</protein>
<proteinExistence type="predicted"/>
<dbReference type="AlphaFoldDB" id="A0A125Q8M9"/>
<evidence type="ECO:0000259" key="2">
    <source>
        <dbReference type="Pfam" id="PF04965"/>
    </source>
</evidence>
<dbReference type="SUPFAM" id="SSF160719">
    <property type="entry name" value="gpW/gp25-like"/>
    <property type="match status" value="1"/>
</dbReference>
<dbReference type="PANTHER" id="PTHR38595">
    <property type="entry name" value="CYTOPLASMIC PROTEIN-RELATED"/>
    <property type="match status" value="1"/>
</dbReference>
<dbReference type="InterPro" id="IPR007048">
    <property type="entry name" value="IraD/Gp25-like"/>
</dbReference>
<comment type="caution">
    <text evidence="3">The sequence shown here is derived from an EMBL/GenBank/DDBJ whole genome shotgun (WGS) entry which is preliminary data.</text>
</comment>
<dbReference type="InterPro" id="IPR017737">
    <property type="entry name" value="TssE1-like"/>
</dbReference>